<dbReference type="Gene3D" id="1.10.10.10">
    <property type="entry name" value="Winged helix-like DNA-binding domain superfamily/Winged helix DNA-binding domain"/>
    <property type="match status" value="1"/>
</dbReference>
<dbReference type="Proteomes" id="UP000607653">
    <property type="component" value="Unassembled WGS sequence"/>
</dbReference>
<organism evidence="1 2">
    <name type="scientific">Nelumbo nucifera</name>
    <name type="common">Sacred lotus</name>
    <dbReference type="NCBI Taxonomy" id="4432"/>
    <lineage>
        <taxon>Eukaryota</taxon>
        <taxon>Viridiplantae</taxon>
        <taxon>Streptophyta</taxon>
        <taxon>Embryophyta</taxon>
        <taxon>Tracheophyta</taxon>
        <taxon>Spermatophyta</taxon>
        <taxon>Magnoliopsida</taxon>
        <taxon>Proteales</taxon>
        <taxon>Nelumbonaceae</taxon>
        <taxon>Nelumbo</taxon>
    </lineage>
</organism>
<dbReference type="InterPro" id="IPR036388">
    <property type="entry name" value="WH-like_DNA-bd_sf"/>
</dbReference>
<dbReference type="AlphaFoldDB" id="A0A822YIV7"/>
<reference evidence="1 2" key="1">
    <citation type="journal article" date="2020" name="Mol. Biol. Evol.">
        <title>Distinct Expression and Methylation Patterns for Genes with Different Fates following a Single Whole-Genome Duplication in Flowering Plants.</title>
        <authorList>
            <person name="Shi T."/>
            <person name="Rahmani R.S."/>
            <person name="Gugger P.F."/>
            <person name="Wang M."/>
            <person name="Li H."/>
            <person name="Zhang Y."/>
            <person name="Li Z."/>
            <person name="Wang Q."/>
            <person name="Van de Peer Y."/>
            <person name="Marchal K."/>
            <person name="Chen J."/>
        </authorList>
    </citation>
    <scope>NUCLEOTIDE SEQUENCE [LARGE SCALE GENOMIC DNA]</scope>
    <source>
        <tissue evidence="1">Leaf</tissue>
    </source>
</reference>
<keyword evidence="2" id="KW-1185">Reference proteome</keyword>
<accession>A0A822YIV7</accession>
<proteinExistence type="predicted"/>
<evidence type="ECO:0000313" key="1">
    <source>
        <dbReference type="EMBL" id="DAD32467.1"/>
    </source>
</evidence>
<dbReference type="EMBL" id="DUZY01000003">
    <property type="protein sequence ID" value="DAD32467.1"/>
    <property type="molecule type" value="Genomic_DNA"/>
</dbReference>
<name>A0A822YIV7_NELNU</name>
<sequence>MRCMVHMKIFTKETHDSEERYGLAPLCKFLVNGWDRSMVSLFAKPLFLFEKK</sequence>
<comment type="caution">
    <text evidence="1">The sequence shown here is derived from an EMBL/GenBank/DDBJ whole genome shotgun (WGS) entry which is preliminary data.</text>
</comment>
<evidence type="ECO:0000313" key="2">
    <source>
        <dbReference type="Proteomes" id="UP000607653"/>
    </source>
</evidence>
<gene>
    <name evidence="1" type="ORF">HUJ06_011318</name>
</gene>
<protein>
    <submittedName>
        <fullName evidence="1">Uncharacterized protein</fullName>
    </submittedName>
</protein>